<evidence type="ECO:0000256" key="1">
    <source>
        <dbReference type="ARBA" id="ARBA00000757"/>
    </source>
</evidence>
<dbReference type="GO" id="GO:0009298">
    <property type="term" value="P:GDP-mannose biosynthetic process"/>
    <property type="evidence" value="ECO:0007669"/>
    <property type="project" value="UniProtKB-UniPathway"/>
</dbReference>
<keyword evidence="7" id="KW-0862">Zinc</keyword>
<gene>
    <name evidence="12" type="ORF">DFA_03373</name>
</gene>
<dbReference type="InterPro" id="IPR013149">
    <property type="entry name" value="ADH-like_C"/>
</dbReference>
<dbReference type="SUPFAM" id="SSF51182">
    <property type="entry name" value="RmlC-like cupins"/>
    <property type="match status" value="1"/>
</dbReference>
<evidence type="ECO:0000259" key="9">
    <source>
        <dbReference type="Pfam" id="PF00107"/>
    </source>
</evidence>
<feature type="domain" description="Phosphomannose isomerase type I catalytic" evidence="10">
    <location>
        <begin position="5"/>
        <end position="150"/>
    </location>
</feature>
<dbReference type="InterPro" id="IPR001250">
    <property type="entry name" value="Man6P_Isoase-1"/>
</dbReference>
<dbReference type="CDD" id="cd07011">
    <property type="entry name" value="cupin_PMI_type_I_N"/>
    <property type="match status" value="1"/>
</dbReference>
<dbReference type="STRING" id="1054147.F4PHE2"/>
<protein>
    <recommendedName>
        <fullName evidence="5">mannose-6-phosphate isomerase</fullName>
        <ecNumber evidence="5">5.3.1.8</ecNumber>
    </recommendedName>
</protein>
<evidence type="ECO:0000256" key="7">
    <source>
        <dbReference type="ARBA" id="ARBA00022833"/>
    </source>
</evidence>
<dbReference type="InterPro" id="IPR036291">
    <property type="entry name" value="NAD(P)-bd_dom_sf"/>
</dbReference>
<proteinExistence type="inferred from homology"/>
<dbReference type="GO" id="GO:0004476">
    <property type="term" value="F:mannose-6-phosphate isomerase activity"/>
    <property type="evidence" value="ECO:0007669"/>
    <property type="project" value="UniProtKB-EC"/>
</dbReference>
<dbReference type="AlphaFoldDB" id="F4PHE2"/>
<dbReference type="EMBL" id="GL883006">
    <property type="protein sequence ID" value="EGG25126.1"/>
    <property type="molecule type" value="Genomic_DNA"/>
</dbReference>
<dbReference type="Proteomes" id="UP000007797">
    <property type="component" value="Unassembled WGS sequence"/>
</dbReference>
<accession>F4PHE2</accession>
<dbReference type="InterPro" id="IPR018050">
    <property type="entry name" value="Pmannose_isomerase-type1_CS"/>
</dbReference>
<evidence type="ECO:0000313" key="12">
    <source>
        <dbReference type="EMBL" id="EGG25126.1"/>
    </source>
</evidence>
<comment type="cofactor">
    <cofactor evidence="2">
        <name>Zn(2+)</name>
        <dbReference type="ChEBI" id="CHEBI:29105"/>
    </cofactor>
</comment>
<comment type="pathway">
    <text evidence="3">Nucleotide-sugar biosynthesis; GDP-alpha-D-mannose biosynthesis; alpha-D-mannose 1-phosphate from D-fructose 6-phosphate: step 1/2.</text>
</comment>
<comment type="similarity">
    <text evidence="4">Belongs to the mannose-6-phosphate isomerase type 1 family.</text>
</comment>
<feature type="domain" description="Alcohol dehydrogenase-like C-terminal" evidence="9">
    <location>
        <begin position="573"/>
        <end position="704"/>
    </location>
</feature>
<keyword evidence="13" id="KW-1185">Reference proteome</keyword>
<dbReference type="GeneID" id="14876670"/>
<comment type="catalytic activity">
    <reaction evidence="1">
        <text>D-mannose 6-phosphate = D-fructose 6-phosphate</text>
        <dbReference type="Rhea" id="RHEA:12356"/>
        <dbReference type="ChEBI" id="CHEBI:58735"/>
        <dbReference type="ChEBI" id="CHEBI:61527"/>
        <dbReference type="EC" id="5.3.1.8"/>
    </reaction>
</comment>
<dbReference type="Gene3D" id="1.10.441.10">
    <property type="entry name" value="Phosphomannose Isomerase, domain 2"/>
    <property type="match status" value="1"/>
</dbReference>
<dbReference type="UniPathway" id="UPA00126">
    <property type="reaction ID" value="UER00423"/>
</dbReference>
<dbReference type="PRINTS" id="PR00714">
    <property type="entry name" value="MAN6PISMRASE"/>
</dbReference>
<keyword evidence="6" id="KW-0479">Metal-binding</keyword>
<evidence type="ECO:0000256" key="2">
    <source>
        <dbReference type="ARBA" id="ARBA00001947"/>
    </source>
</evidence>
<dbReference type="PROSITE" id="PS00966">
    <property type="entry name" value="PMI_I_2"/>
    <property type="match status" value="1"/>
</dbReference>
<dbReference type="NCBIfam" id="TIGR00218">
    <property type="entry name" value="manA"/>
    <property type="match status" value="1"/>
</dbReference>
<dbReference type="SUPFAM" id="SSF51735">
    <property type="entry name" value="NAD(P)-binding Rossmann-fold domains"/>
    <property type="match status" value="1"/>
</dbReference>
<evidence type="ECO:0000259" key="10">
    <source>
        <dbReference type="Pfam" id="PF20511"/>
    </source>
</evidence>
<dbReference type="Gene3D" id="3.40.50.720">
    <property type="entry name" value="NAD(P)-binding Rossmann-like Domain"/>
    <property type="match status" value="1"/>
</dbReference>
<dbReference type="InterPro" id="IPR016305">
    <property type="entry name" value="Mannose-6-P_Isomerase"/>
</dbReference>
<sequence>MNKIVQLHCVAQNYNWGKYGADSAVAKLLQVSDDDQSTPYAELWMGAHPSGPSKVEIENHKLVPLKEYIEMNGGSEKLLGSKVVERFGQDFPFLFKVLSIRTALSIQSHPDSKLAKQLHSSFPDIYKDPYHKPEIAIALTPFKALCSFRKLSEILEFIDNVKELKDTISSQLDLNQVNKNNCNLYLQSIVTALLQADSTLVANQLLLLTNRLEKERDGNNKLNQLILTLHQQYVGDVGVFFAYLLNYMEMQPGEALYLPAGEPHAYIAGDCIECMAPSDNVVRAGLTPKLKDWKTLAQMLTYTTGCPSYVTPTTHESNGVKSCLFQPPVDEFEVERIQLSPSSSYTSTHQSPSIVLLTDSSVTINKTNYNSSSSSSNPTILRQGTVLFVPCNTELKIENQNQSTDSTLFIARVNKHQYVDSMMIFSKMMNAAVLHKAGVPVYETFPIPQVSNPEEEVIADVLASSIKQLDIGKASGRHYLSYKTFPTTVGVDGIARLDDGRLVYAMGITGMFAEKALLKKDKWVVLDQENTSNVVAAASVPNAILGAGMALNIRGQFKKGNVVFVNGATGFTGKVAVQLAKISGAAYVVASGRNENTLKEMKEKYGIDDYVVLGDNEEAFTQKVKEIHSKHPFDVVIDYLWGRPAELVLDVLAAAPKHTVDNIIRYVTVGEMAGSSVPIKSAYLRSSGLEIVGSGFGSFPPGEIERYLKQHLNSILSLVNQD</sequence>
<evidence type="ECO:0000256" key="5">
    <source>
        <dbReference type="ARBA" id="ARBA00011956"/>
    </source>
</evidence>
<dbReference type="GO" id="GO:0005975">
    <property type="term" value="P:carbohydrate metabolic process"/>
    <property type="evidence" value="ECO:0007669"/>
    <property type="project" value="InterPro"/>
</dbReference>
<dbReference type="InterPro" id="IPR011051">
    <property type="entry name" value="RmlC_Cupin_sf"/>
</dbReference>
<dbReference type="InterPro" id="IPR014710">
    <property type="entry name" value="RmlC-like_jellyroll"/>
</dbReference>
<evidence type="ECO:0000313" key="13">
    <source>
        <dbReference type="Proteomes" id="UP000007797"/>
    </source>
</evidence>
<dbReference type="PANTHER" id="PTHR10309:SF0">
    <property type="entry name" value="MANNOSE-6-PHOSPHATE ISOMERASE"/>
    <property type="match status" value="1"/>
</dbReference>
<evidence type="ECO:0000259" key="11">
    <source>
        <dbReference type="Pfam" id="PF20512"/>
    </source>
</evidence>
<dbReference type="InterPro" id="IPR046457">
    <property type="entry name" value="PMI_typeI_cat"/>
</dbReference>
<keyword evidence="8" id="KW-0413">Isomerase</keyword>
<dbReference type="Pfam" id="PF20512">
    <property type="entry name" value="PMI_typeI_hel"/>
    <property type="match status" value="1"/>
</dbReference>
<dbReference type="InterPro" id="IPR011032">
    <property type="entry name" value="GroES-like_sf"/>
</dbReference>
<dbReference type="InterPro" id="IPR046458">
    <property type="entry name" value="PMI_typeI_hel"/>
</dbReference>
<dbReference type="KEGG" id="dfa:DFA_03373"/>
<evidence type="ECO:0000256" key="8">
    <source>
        <dbReference type="ARBA" id="ARBA00023235"/>
    </source>
</evidence>
<dbReference type="Pfam" id="PF20511">
    <property type="entry name" value="PMI_typeI_cat"/>
    <property type="match status" value="1"/>
</dbReference>
<evidence type="ECO:0000256" key="3">
    <source>
        <dbReference type="ARBA" id="ARBA00004666"/>
    </source>
</evidence>
<dbReference type="SUPFAM" id="SSF50129">
    <property type="entry name" value="GroES-like"/>
    <property type="match status" value="1"/>
</dbReference>
<reference evidence="13" key="1">
    <citation type="journal article" date="2011" name="Genome Res.">
        <title>Phylogeny-wide analysis of social amoeba genomes highlights ancient origins for complex intercellular communication.</title>
        <authorList>
            <person name="Heidel A.J."/>
            <person name="Lawal H.M."/>
            <person name="Felder M."/>
            <person name="Schilde C."/>
            <person name="Helps N.R."/>
            <person name="Tunggal B."/>
            <person name="Rivero F."/>
            <person name="John U."/>
            <person name="Schleicher M."/>
            <person name="Eichinger L."/>
            <person name="Platzer M."/>
            <person name="Noegel A.A."/>
            <person name="Schaap P."/>
            <person name="Gloeckner G."/>
        </authorList>
    </citation>
    <scope>NUCLEOTIDE SEQUENCE [LARGE SCALE GENOMIC DNA]</scope>
    <source>
        <strain evidence="13">SH3</strain>
    </source>
</reference>
<dbReference type="OrthoDB" id="6605218at2759"/>
<dbReference type="GO" id="GO:0008270">
    <property type="term" value="F:zinc ion binding"/>
    <property type="evidence" value="ECO:0007669"/>
    <property type="project" value="InterPro"/>
</dbReference>
<name>F4PHE2_CACFS</name>
<dbReference type="PANTHER" id="PTHR10309">
    <property type="entry name" value="MANNOSE-6-PHOSPHATE ISOMERASE"/>
    <property type="match status" value="1"/>
</dbReference>
<evidence type="ECO:0000256" key="4">
    <source>
        <dbReference type="ARBA" id="ARBA00010772"/>
    </source>
</evidence>
<dbReference type="EC" id="5.3.1.8" evidence="5"/>
<evidence type="ECO:0000256" key="6">
    <source>
        <dbReference type="ARBA" id="ARBA00022723"/>
    </source>
</evidence>
<dbReference type="Pfam" id="PF00107">
    <property type="entry name" value="ADH_zinc_N"/>
    <property type="match status" value="1"/>
</dbReference>
<dbReference type="RefSeq" id="XP_004362977.1">
    <property type="nucleotide sequence ID" value="XM_004362920.1"/>
</dbReference>
<feature type="domain" description="Phosphomannose isomerase type I helical insertion" evidence="11">
    <location>
        <begin position="163"/>
        <end position="245"/>
    </location>
</feature>
<organism evidence="12 13">
    <name type="scientific">Cavenderia fasciculata</name>
    <name type="common">Slime mold</name>
    <name type="synonym">Dictyostelium fasciculatum</name>
    <dbReference type="NCBI Taxonomy" id="261658"/>
    <lineage>
        <taxon>Eukaryota</taxon>
        <taxon>Amoebozoa</taxon>
        <taxon>Evosea</taxon>
        <taxon>Eumycetozoa</taxon>
        <taxon>Dictyostelia</taxon>
        <taxon>Acytosteliales</taxon>
        <taxon>Cavenderiaceae</taxon>
        <taxon>Cavenderia</taxon>
    </lineage>
</organism>
<dbReference type="Gene3D" id="2.60.120.10">
    <property type="entry name" value="Jelly Rolls"/>
    <property type="match status" value="2"/>
</dbReference>
<dbReference type="GO" id="GO:0005829">
    <property type="term" value="C:cytosol"/>
    <property type="evidence" value="ECO:0007669"/>
    <property type="project" value="TreeGrafter"/>
</dbReference>